<evidence type="ECO:0000313" key="2">
    <source>
        <dbReference type="Proteomes" id="UP001596058"/>
    </source>
</evidence>
<dbReference type="InterPro" id="IPR050458">
    <property type="entry name" value="LolB"/>
</dbReference>
<dbReference type="EMBL" id="JBHSPA010000045">
    <property type="protein sequence ID" value="MFC5829289.1"/>
    <property type="molecule type" value="Genomic_DNA"/>
</dbReference>
<protein>
    <submittedName>
        <fullName evidence="1">VWA domain-containing protein</fullName>
    </submittedName>
</protein>
<dbReference type="Gene3D" id="3.40.50.410">
    <property type="entry name" value="von Willebrand factor, type A domain"/>
    <property type="match status" value="1"/>
</dbReference>
<dbReference type="Pfam" id="PF05762">
    <property type="entry name" value="VWA_CoxE"/>
    <property type="match status" value="1"/>
</dbReference>
<sequence>MNAVDERMRRWRLVLGGGPADGTGCALEGVDAQMDAALAAVYDQGGESGGKREGGLGASAPRVARWLGDIRRYFPSTVVQVMQKDAIEKLNLTRLLLEPEMLEAVEPDVHLVGTLLALNKVMPDQARESARTLVRRVVSELERRLVQKTRAAVTGALDRSARTHRPKRVADIDWDRTIRANLKNYLPEKNTVVPSRLVGYARRQRSVQREVVLCIDQSGSMAASVVYSSVFGAVLASMRSLKTSLVVFDTAVVDLTERLHDPVELLFGTQLGGGTDINRAIAYGQGLITRPANSIFILISDLYEGGVRQEMLRRVAAMTQAGVQVIVLLALSDEGAPFYDHENAAALAAMGVPAFACTPDAFPDLMAAAIERRDITRWAERHAAP</sequence>
<name>A0ABW1CW98_9ACTN</name>
<accession>A0ABW1CW98</accession>
<dbReference type="PANTHER" id="PTHR30634:SF16">
    <property type="entry name" value="OUTER-MEMBRANE LIPOPROTEIN LOLB"/>
    <property type="match status" value="1"/>
</dbReference>
<dbReference type="PANTHER" id="PTHR30634">
    <property type="entry name" value="OUTER MEMBRANE LOLAB LIPOPROTEIN INSERTION APPARATUS"/>
    <property type="match status" value="1"/>
</dbReference>
<gene>
    <name evidence="1" type="ORF">ACFPZ3_35950</name>
</gene>
<dbReference type="SUPFAM" id="SSF53300">
    <property type="entry name" value="vWA-like"/>
    <property type="match status" value="1"/>
</dbReference>
<dbReference type="RefSeq" id="WP_379518777.1">
    <property type="nucleotide sequence ID" value="NZ_JBHSPA010000045.1"/>
</dbReference>
<dbReference type="CDD" id="cd01462">
    <property type="entry name" value="VWA_YIEM_type"/>
    <property type="match status" value="1"/>
</dbReference>
<proteinExistence type="predicted"/>
<organism evidence="1 2">
    <name type="scientific">Nonomuraea insulae</name>
    <dbReference type="NCBI Taxonomy" id="1616787"/>
    <lineage>
        <taxon>Bacteria</taxon>
        <taxon>Bacillati</taxon>
        <taxon>Actinomycetota</taxon>
        <taxon>Actinomycetes</taxon>
        <taxon>Streptosporangiales</taxon>
        <taxon>Streptosporangiaceae</taxon>
        <taxon>Nonomuraea</taxon>
    </lineage>
</organism>
<dbReference type="InterPro" id="IPR036465">
    <property type="entry name" value="vWFA_dom_sf"/>
</dbReference>
<dbReference type="Proteomes" id="UP001596058">
    <property type="component" value="Unassembled WGS sequence"/>
</dbReference>
<evidence type="ECO:0000313" key="1">
    <source>
        <dbReference type="EMBL" id="MFC5829289.1"/>
    </source>
</evidence>
<dbReference type="InterPro" id="IPR008912">
    <property type="entry name" value="Uncharacterised_CoxE"/>
</dbReference>
<comment type="caution">
    <text evidence="1">The sequence shown here is derived from an EMBL/GenBank/DDBJ whole genome shotgun (WGS) entry which is preliminary data.</text>
</comment>
<keyword evidence="2" id="KW-1185">Reference proteome</keyword>
<reference evidence="2" key="1">
    <citation type="journal article" date="2019" name="Int. J. Syst. Evol. Microbiol.">
        <title>The Global Catalogue of Microorganisms (GCM) 10K type strain sequencing project: providing services to taxonomists for standard genome sequencing and annotation.</title>
        <authorList>
            <consortium name="The Broad Institute Genomics Platform"/>
            <consortium name="The Broad Institute Genome Sequencing Center for Infectious Disease"/>
            <person name="Wu L."/>
            <person name="Ma J."/>
        </authorList>
    </citation>
    <scope>NUCLEOTIDE SEQUENCE [LARGE SCALE GENOMIC DNA]</scope>
    <source>
        <strain evidence="2">CCUG 53903</strain>
    </source>
</reference>